<keyword evidence="9 14" id="KW-0560">Oxidoreductase</keyword>
<keyword evidence="15" id="KW-0812">Transmembrane</keyword>
<evidence type="ECO:0000256" key="7">
    <source>
        <dbReference type="ARBA" id="ARBA00022824"/>
    </source>
</evidence>
<evidence type="ECO:0000256" key="11">
    <source>
        <dbReference type="ARBA" id="ARBA00023033"/>
    </source>
</evidence>
<dbReference type="InterPro" id="IPR036396">
    <property type="entry name" value="Cyt_P450_sf"/>
</dbReference>
<evidence type="ECO:0000256" key="2">
    <source>
        <dbReference type="ARBA" id="ARBA00004174"/>
    </source>
</evidence>
<dbReference type="GO" id="GO:0005506">
    <property type="term" value="F:iron ion binding"/>
    <property type="evidence" value="ECO:0007669"/>
    <property type="project" value="InterPro"/>
</dbReference>
<evidence type="ECO:0000256" key="8">
    <source>
        <dbReference type="ARBA" id="ARBA00022848"/>
    </source>
</evidence>
<keyword evidence="7" id="KW-0256">Endoplasmic reticulum</keyword>
<dbReference type="Pfam" id="PF00067">
    <property type="entry name" value="p450"/>
    <property type="match status" value="1"/>
</dbReference>
<dbReference type="PANTHER" id="PTHR24292">
    <property type="entry name" value="CYTOCHROME P450"/>
    <property type="match status" value="1"/>
</dbReference>
<sequence>MLDPSFLVNLVTVLATLLTTFYLWARYKQSYWSRRGIPTAPNSHWFFGHFRDAIFMRSAPPTLLGELHKSCPSDEPILGVYIMQKPFLLLRNAELIKQLLVKDSQYFPNRYFASKRKSDVIGSQNLFSVDNPMWKYLRVKLSPAFTTGKQKRLFELMLESSQNMRKYLEANLPKDGTEIDMEMRRVSSKYTTDVISSLAFGIKTDSFADPEAEFYLRSRKLFEQSIINTLKLFYNFFFPKLNDIVGSSFLGAEEDYFRKIFWESMNQREKSGVSRGDAMDLLLELKNEKQSKEFRFEGDRLVAQSVILFAAGLETSATTMSFTLLEIAKQPEIQRKVREEIRDKLNGKPLTYERISEMNYLHQVVSETLRLYPPAPLLDRVAIDDYKIPGTDIVLEKGTVVYVALNGVHRDPDYHSAPLTYDPDRFSEMRKKDMKPCTYMPFGDGPRICIGMRTGMLQTMVGLITLLSQYEVKLNPMYKNEISKRAIFLAPANGIHLYIKSSPIIVKLERIPGIDITDEKETVIYHKGPDYNADPMTYDPDRLSKS</sequence>
<dbReference type="AlphaFoldDB" id="A0A232F9R0"/>
<feature type="transmembrane region" description="Helical" evidence="15">
    <location>
        <begin position="6"/>
        <end position="25"/>
    </location>
</feature>
<dbReference type="OrthoDB" id="2789670at2759"/>
<dbReference type="GO" id="GO:0016705">
    <property type="term" value="F:oxidoreductase activity, acting on paired donors, with incorporation or reduction of molecular oxygen"/>
    <property type="evidence" value="ECO:0007669"/>
    <property type="project" value="InterPro"/>
</dbReference>
<evidence type="ECO:0000256" key="1">
    <source>
        <dbReference type="ARBA" id="ARBA00001971"/>
    </source>
</evidence>
<gene>
    <name evidence="16" type="ORF">TSAR_005444</name>
</gene>
<dbReference type="EMBL" id="NNAY01000651">
    <property type="protein sequence ID" value="OXU27179.1"/>
    <property type="molecule type" value="Genomic_DNA"/>
</dbReference>
<name>A0A232F9R0_9HYME</name>
<evidence type="ECO:0008006" key="18">
    <source>
        <dbReference type="Google" id="ProtNLM"/>
    </source>
</evidence>
<evidence type="ECO:0000256" key="5">
    <source>
        <dbReference type="ARBA" id="ARBA00022617"/>
    </source>
</evidence>
<keyword evidence="15" id="KW-1133">Transmembrane helix</keyword>
<keyword evidence="17" id="KW-1185">Reference proteome</keyword>
<evidence type="ECO:0000256" key="3">
    <source>
        <dbReference type="ARBA" id="ARBA00004406"/>
    </source>
</evidence>
<evidence type="ECO:0000256" key="4">
    <source>
        <dbReference type="ARBA" id="ARBA00010617"/>
    </source>
</evidence>
<dbReference type="FunFam" id="1.10.630.10:FF:000042">
    <property type="entry name" value="Cytochrome P450"/>
    <property type="match status" value="1"/>
</dbReference>
<dbReference type="SUPFAM" id="SSF48264">
    <property type="entry name" value="Cytochrome P450"/>
    <property type="match status" value="1"/>
</dbReference>
<feature type="binding site" description="axial binding residue" evidence="13">
    <location>
        <position position="449"/>
    </location>
    <ligand>
        <name>heme</name>
        <dbReference type="ChEBI" id="CHEBI:30413"/>
    </ligand>
    <ligandPart>
        <name>Fe</name>
        <dbReference type="ChEBI" id="CHEBI:18248"/>
    </ligandPart>
</feature>
<protein>
    <recommendedName>
        <fullName evidence="18">Cytochrome P450</fullName>
    </recommendedName>
</protein>
<dbReference type="InterPro" id="IPR017972">
    <property type="entry name" value="Cyt_P450_CS"/>
</dbReference>
<organism evidence="16 17">
    <name type="scientific">Trichomalopsis sarcophagae</name>
    <dbReference type="NCBI Taxonomy" id="543379"/>
    <lineage>
        <taxon>Eukaryota</taxon>
        <taxon>Metazoa</taxon>
        <taxon>Ecdysozoa</taxon>
        <taxon>Arthropoda</taxon>
        <taxon>Hexapoda</taxon>
        <taxon>Insecta</taxon>
        <taxon>Pterygota</taxon>
        <taxon>Neoptera</taxon>
        <taxon>Endopterygota</taxon>
        <taxon>Hymenoptera</taxon>
        <taxon>Apocrita</taxon>
        <taxon>Proctotrupomorpha</taxon>
        <taxon>Chalcidoidea</taxon>
        <taxon>Pteromalidae</taxon>
        <taxon>Pteromalinae</taxon>
        <taxon>Trichomalopsis</taxon>
    </lineage>
</organism>
<keyword evidence="5 13" id="KW-0349">Heme</keyword>
<evidence type="ECO:0000256" key="12">
    <source>
        <dbReference type="ARBA" id="ARBA00023136"/>
    </source>
</evidence>
<dbReference type="PRINTS" id="PR00463">
    <property type="entry name" value="EP450I"/>
</dbReference>
<dbReference type="GO" id="GO:0020037">
    <property type="term" value="F:heme binding"/>
    <property type="evidence" value="ECO:0007669"/>
    <property type="project" value="InterPro"/>
</dbReference>
<comment type="cofactor">
    <cofactor evidence="1 13">
        <name>heme</name>
        <dbReference type="ChEBI" id="CHEBI:30413"/>
    </cofactor>
</comment>
<evidence type="ECO:0000256" key="15">
    <source>
        <dbReference type="SAM" id="Phobius"/>
    </source>
</evidence>
<dbReference type="GO" id="GO:0004497">
    <property type="term" value="F:monooxygenase activity"/>
    <property type="evidence" value="ECO:0007669"/>
    <property type="project" value="UniProtKB-KW"/>
</dbReference>
<evidence type="ECO:0000256" key="10">
    <source>
        <dbReference type="ARBA" id="ARBA00023004"/>
    </source>
</evidence>
<keyword evidence="10 13" id="KW-0408">Iron</keyword>
<keyword evidence="11 14" id="KW-0503">Monooxygenase</keyword>
<evidence type="ECO:0000256" key="14">
    <source>
        <dbReference type="RuleBase" id="RU000461"/>
    </source>
</evidence>
<dbReference type="GO" id="GO:0005789">
    <property type="term" value="C:endoplasmic reticulum membrane"/>
    <property type="evidence" value="ECO:0007669"/>
    <property type="project" value="UniProtKB-SubCell"/>
</dbReference>
<evidence type="ECO:0000256" key="9">
    <source>
        <dbReference type="ARBA" id="ARBA00023002"/>
    </source>
</evidence>
<dbReference type="PROSITE" id="PS00086">
    <property type="entry name" value="CYTOCHROME_P450"/>
    <property type="match status" value="1"/>
</dbReference>
<comment type="caution">
    <text evidence="16">The sequence shown here is derived from an EMBL/GenBank/DDBJ whole genome shotgun (WGS) entry which is preliminary data.</text>
</comment>
<evidence type="ECO:0000313" key="17">
    <source>
        <dbReference type="Proteomes" id="UP000215335"/>
    </source>
</evidence>
<dbReference type="Gene3D" id="1.10.630.10">
    <property type="entry name" value="Cytochrome P450"/>
    <property type="match status" value="1"/>
</dbReference>
<comment type="subcellular location">
    <subcellularLocation>
        <location evidence="3">Endoplasmic reticulum membrane</location>
        <topology evidence="3">Peripheral membrane protein</topology>
    </subcellularLocation>
    <subcellularLocation>
        <location evidence="2">Microsome membrane</location>
        <topology evidence="2">Peripheral membrane protein</topology>
    </subcellularLocation>
</comment>
<dbReference type="STRING" id="543379.A0A232F9R0"/>
<dbReference type="PRINTS" id="PR00385">
    <property type="entry name" value="P450"/>
</dbReference>
<keyword evidence="8" id="KW-0492">Microsome</keyword>
<proteinExistence type="inferred from homology"/>
<evidence type="ECO:0000313" key="16">
    <source>
        <dbReference type="EMBL" id="OXU27179.1"/>
    </source>
</evidence>
<dbReference type="InterPro" id="IPR002401">
    <property type="entry name" value="Cyt_P450_E_grp-I"/>
</dbReference>
<dbReference type="InterPro" id="IPR001128">
    <property type="entry name" value="Cyt_P450"/>
</dbReference>
<dbReference type="Proteomes" id="UP000215335">
    <property type="component" value="Unassembled WGS sequence"/>
</dbReference>
<keyword evidence="6 13" id="KW-0479">Metal-binding</keyword>
<dbReference type="PANTHER" id="PTHR24292:SF45">
    <property type="entry name" value="CYTOCHROME P450 6G1-RELATED"/>
    <property type="match status" value="1"/>
</dbReference>
<reference evidence="16 17" key="1">
    <citation type="journal article" date="2017" name="Curr. Biol.">
        <title>The Evolution of Venom by Co-option of Single-Copy Genes.</title>
        <authorList>
            <person name="Martinson E.O."/>
            <person name="Mrinalini"/>
            <person name="Kelkar Y.D."/>
            <person name="Chang C.H."/>
            <person name="Werren J.H."/>
        </authorList>
    </citation>
    <scope>NUCLEOTIDE SEQUENCE [LARGE SCALE GENOMIC DNA]</scope>
    <source>
        <strain evidence="16 17">Alberta</strain>
        <tissue evidence="16">Whole body</tissue>
    </source>
</reference>
<evidence type="ECO:0000256" key="6">
    <source>
        <dbReference type="ARBA" id="ARBA00022723"/>
    </source>
</evidence>
<dbReference type="CDD" id="cd11056">
    <property type="entry name" value="CYP6-like"/>
    <property type="match status" value="1"/>
</dbReference>
<evidence type="ECO:0000256" key="13">
    <source>
        <dbReference type="PIRSR" id="PIRSR602401-1"/>
    </source>
</evidence>
<keyword evidence="12 15" id="KW-0472">Membrane</keyword>
<comment type="similarity">
    <text evidence="4 14">Belongs to the cytochrome P450 family.</text>
</comment>
<accession>A0A232F9R0</accession>
<dbReference type="InterPro" id="IPR050476">
    <property type="entry name" value="Insect_CytP450_Detox"/>
</dbReference>